<protein>
    <submittedName>
        <fullName evidence="1">Uncharacterized protein</fullName>
    </submittedName>
</protein>
<dbReference type="Proteomes" id="UP000298030">
    <property type="component" value="Unassembled WGS sequence"/>
</dbReference>
<name>A0A4Y7T0W9_COPMI</name>
<evidence type="ECO:0000313" key="2">
    <source>
        <dbReference type="Proteomes" id="UP000298030"/>
    </source>
</evidence>
<comment type="caution">
    <text evidence="1">The sequence shown here is derived from an EMBL/GenBank/DDBJ whole genome shotgun (WGS) entry which is preliminary data.</text>
</comment>
<dbReference type="AlphaFoldDB" id="A0A4Y7T0W9"/>
<dbReference type="EMBL" id="QPFP01000037">
    <property type="protein sequence ID" value="TEB27807.1"/>
    <property type="molecule type" value="Genomic_DNA"/>
</dbReference>
<sequence>MSENLSSPRVLVLAFSPFWFTYPSLLLRRAGGWSAIANVLSPGKFDAQDIRGHASWPLPLYVKRLSDGSTGLLSTSGT</sequence>
<evidence type="ECO:0000313" key="1">
    <source>
        <dbReference type="EMBL" id="TEB27807.1"/>
    </source>
</evidence>
<organism evidence="1 2">
    <name type="scientific">Coprinellus micaceus</name>
    <name type="common">Glistening ink-cap mushroom</name>
    <name type="synonym">Coprinus micaceus</name>
    <dbReference type="NCBI Taxonomy" id="71717"/>
    <lineage>
        <taxon>Eukaryota</taxon>
        <taxon>Fungi</taxon>
        <taxon>Dikarya</taxon>
        <taxon>Basidiomycota</taxon>
        <taxon>Agaricomycotina</taxon>
        <taxon>Agaricomycetes</taxon>
        <taxon>Agaricomycetidae</taxon>
        <taxon>Agaricales</taxon>
        <taxon>Agaricineae</taxon>
        <taxon>Psathyrellaceae</taxon>
        <taxon>Coprinellus</taxon>
    </lineage>
</organism>
<proteinExistence type="predicted"/>
<accession>A0A4Y7T0W9</accession>
<gene>
    <name evidence="1" type="ORF">FA13DRAFT_857958</name>
</gene>
<reference evidence="1 2" key="1">
    <citation type="journal article" date="2019" name="Nat. Ecol. Evol.">
        <title>Megaphylogeny resolves global patterns of mushroom evolution.</title>
        <authorList>
            <person name="Varga T."/>
            <person name="Krizsan K."/>
            <person name="Foldi C."/>
            <person name="Dima B."/>
            <person name="Sanchez-Garcia M."/>
            <person name="Sanchez-Ramirez S."/>
            <person name="Szollosi G.J."/>
            <person name="Szarkandi J.G."/>
            <person name="Papp V."/>
            <person name="Albert L."/>
            <person name="Andreopoulos W."/>
            <person name="Angelini C."/>
            <person name="Antonin V."/>
            <person name="Barry K.W."/>
            <person name="Bougher N.L."/>
            <person name="Buchanan P."/>
            <person name="Buyck B."/>
            <person name="Bense V."/>
            <person name="Catcheside P."/>
            <person name="Chovatia M."/>
            <person name="Cooper J."/>
            <person name="Damon W."/>
            <person name="Desjardin D."/>
            <person name="Finy P."/>
            <person name="Geml J."/>
            <person name="Haridas S."/>
            <person name="Hughes K."/>
            <person name="Justo A."/>
            <person name="Karasinski D."/>
            <person name="Kautmanova I."/>
            <person name="Kiss B."/>
            <person name="Kocsube S."/>
            <person name="Kotiranta H."/>
            <person name="LaButti K.M."/>
            <person name="Lechner B.E."/>
            <person name="Liimatainen K."/>
            <person name="Lipzen A."/>
            <person name="Lukacs Z."/>
            <person name="Mihaltcheva S."/>
            <person name="Morgado L.N."/>
            <person name="Niskanen T."/>
            <person name="Noordeloos M.E."/>
            <person name="Ohm R.A."/>
            <person name="Ortiz-Santana B."/>
            <person name="Ovrebo C."/>
            <person name="Racz N."/>
            <person name="Riley R."/>
            <person name="Savchenko A."/>
            <person name="Shiryaev A."/>
            <person name="Soop K."/>
            <person name="Spirin V."/>
            <person name="Szebenyi C."/>
            <person name="Tomsovsky M."/>
            <person name="Tulloss R.E."/>
            <person name="Uehling J."/>
            <person name="Grigoriev I.V."/>
            <person name="Vagvolgyi C."/>
            <person name="Papp T."/>
            <person name="Martin F.M."/>
            <person name="Miettinen O."/>
            <person name="Hibbett D.S."/>
            <person name="Nagy L.G."/>
        </authorList>
    </citation>
    <scope>NUCLEOTIDE SEQUENCE [LARGE SCALE GENOMIC DNA]</scope>
    <source>
        <strain evidence="1 2">FP101781</strain>
    </source>
</reference>
<keyword evidence="2" id="KW-1185">Reference proteome</keyword>